<dbReference type="Gene3D" id="3.30.1460.50">
    <property type="match status" value="1"/>
</dbReference>
<dbReference type="Pfam" id="PF03987">
    <property type="entry name" value="Autophagy_act_C"/>
    <property type="match status" value="1"/>
</dbReference>
<dbReference type="PANTHER" id="PTHR14957:SF1">
    <property type="entry name" value="UBIQUITIN-LIKE-CONJUGATING ENZYME ATG10"/>
    <property type="match status" value="1"/>
</dbReference>
<dbReference type="GO" id="GO:0005829">
    <property type="term" value="C:cytosol"/>
    <property type="evidence" value="ECO:0007669"/>
    <property type="project" value="TreeGrafter"/>
</dbReference>
<evidence type="ECO:0000256" key="4">
    <source>
        <dbReference type="ARBA" id="ARBA00022786"/>
    </source>
</evidence>
<dbReference type="EMBL" id="JH668492">
    <property type="protein sequence ID" value="KAG6455500.1"/>
    <property type="molecule type" value="Genomic_DNA"/>
</dbReference>
<dbReference type="GO" id="GO:0032446">
    <property type="term" value="P:protein modification by small protein conjugation"/>
    <property type="evidence" value="ECO:0007669"/>
    <property type="project" value="TreeGrafter"/>
</dbReference>
<reference evidence="7" key="2">
    <citation type="submission" date="2020-12" db="EMBL/GenBank/DDBJ databases">
        <authorList>
            <person name="Kanost M."/>
        </authorList>
    </citation>
    <scope>NUCLEOTIDE SEQUENCE</scope>
</reference>
<evidence type="ECO:0000256" key="5">
    <source>
        <dbReference type="ARBA" id="ARBA00023006"/>
    </source>
</evidence>
<proteinExistence type="inferred from homology"/>
<evidence type="ECO:0000313" key="8">
    <source>
        <dbReference type="Proteomes" id="UP000791440"/>
    </source>
</evidence>
<keyword evidence="8" id="KW-1185">Reference proteome</keyword>
<comment type="similarity">
    <text evidence="1">Belongs to the ATG10 family.</text>
</comment>
<comment type="caution">
    <text evidence="7">The sequence shown here is derived from an EMBL/GenBank/DDBJ whole genome shotgun (WGS) entry which is preliminary data.</text>
</comment>
<gene>
    <name evidence="7" type="ORF">O3G_MSEX009238</name>
</gene>
<keyword evidence="4" id="KW-0833">Ubl conjugation pathway</keyword>
<dbReference type="AlphaFoldDB" id="A0A921ZDE3"/>
<dbReference type="GO" id="GO:0000422">
    <property type="term" value="P:autophagy of mitochondrion"/>
    <property type="evidence" value="ECO:0007669"/>
    <property type="project" value="TreeGrafter"/>
</dbReference>
<reference evidence="7" key="1">
    <citation type="journal article" date="2016" name="Insect Biochem. Mol. Biol.">
        <title>Multifaceted biological insights from a draft genome sequence of the tobacco hornworm moth, Manduca sexta.</title>
        <authorList>
            <person name="Kanost M.R."/>
            <person name="Arrese E.L."/>
            <person name="Cao X."/>
            <person name="Chen Y.R."/>
            <person name="Chellapilla S."/>
            <person name="Goldsmith M.R."/>
            <person name="Grosse-Wilde E."/>
            <person name="Heckel D.G."/>
            <person name="Herndon N."/>
            <person name="Jiang H."/>
            <person name="Papanicolaou A."/>
            <person name="Qu J."/>
            <person name="Soulages J.L."/>
            <person name="Vogel H."/>
            <person name="Walters J."/>
            <person name="Waterhouse R.M."/>
            <person name="Ahn S.J."/>
            <person name="Almeida F.C."/>
            <person name="An C."/>
            <person name="Aqrawi P."/>
            <person name="Bretschneider A."/>
            <person name="Bryant W.B."/>
            <person name="Bucks S."/>
            <person name="Chao H."/>
            <person name="Chevignon G."/>
            <person name="Christen J.M."/>
            <person name="Clarke D.F."/>
            <person name="Dittmer N.T."/>
            <person name="Ferguson L.C.F."/>
            <person name="Garavelou S."/>
            <person name="Gordon K.H.J."/>
            <person name="Gunaratna R.T."/>
            <person name="Han Y."/>
            <person name="Hauser F."/>
            <person name="He Y."/>
            <person name="Heidel-Fischer H."/>
            <person name="Hirsh A."/>
            <person name="Hu Y."/>
            <person name="Jiang H."/>
            <person name="Kalra D."/>
            <person name="Klinner C."/>
            <person name="Konig C."/>
            <person name="Kovar C."/>
            <person name="Kroll A.R."/>
            <person name="Kuwar S.S."/>
            <person name="Lee S.L."/>
            <person name="Lehman R."/>
            <person name="Li K."/>
            <person name="Li Z."/>
            <person name="Liang H."/>
            <person name="Lovelace S."/>
            <person name="Lu Z."/>
            <person name="Mansfield J.H."/>
            <person name="McCulloch K.J."/>
            <person name="Mathew T."/>
            <person name="Morton B."/>
            <person name="Muzny D.M."/>
            <person name="Neunemann D."/>
            <person name="Ongeri F."/>
            <person name="Pauchet Y."/>
            <person name="Pu L.L."/>
            <person name="Pyrousis I."/>
            <person name="Rao X.J."/>
            <person name="Redding A."/>
            <person name="Roesel C."/>
            <person name="Sanchez-Gracia A."/>
            <person name="Schaack S."/>
            <person name="Shukla A."/>
            <person name="Tetreau G."/>
            <person name="Wang Y."/>
            <person name="Xiong G.H."/>
            <person name="Traut W."/>
            <person name="Walsh T.K."/>
            <person name="Worley K.C."/>
            <person name="Wu D."/>
            <person name="Wu W."/>
            <person name="Wu Y.Q."/>
            <person name="Zhang X."/>
            <person name="Zou Z."/>
            <person name="Zucker H."/>
            <person name="Briscoe A.D."/>
            <person name="Burmester T."/>
            <person name="Clem R.J."/>
            <person name="Feyereisen R."/>
            <person name="Grimmelikhuijzen C.J.P."/>
            <person name="Hamodrakas S.J."/>
            <person name="Hansson B.S."/>
            <person name="Huguet E."/>
            <person name="Jermiin L.S."/>
            <person name="Lan Q."/>
            <person name="Lehman H.K."/>
            <person name="Lorenzen M."/>
            <person name="Merzendorfer H."/>
            <person name="Michalopoulos I."/>
            <person name="Morton D.B."/>
            <person name="Muthukrishnan S."/>
            <person name="Oakeshott J.G."/>
            <person name="Palmer W."/>
            <person name="Park Y."/>
            <person name="Passarelli A.L."/>
            <person name="Rozas J."/>
            <person name="Schwartz L.M."/>
            <person name="Smith W."/>
            <person name="Southgate A."/>
            <person name="Vilcinskas A."/>
            <person name="Vogt R."/>
            <person name="Wang P."/>
            <person name="Werren J."/>
            <person name="Yu X.Q."/>
            <person name="Zhou J.J."/>
            <person name="Brown S.J."/>
            <person name="Scherer S.E."/>
            <person name="Richards S."/>
            <person name="Blissard G.W."/>
        </authorList>
    </citation>
    <scope>NUCLEOTIDE SEQUENCE</scope>
</reference>
<keyword evidence="3" id="KW-0808">Transferase</keyword>
<evidence type="ECO:0000313" key="7">
    <source>
        <dbReference type="EMBL" id="KAG6455500.1"/>
    </source>
</evidence>
<evidence type="ECO:0000256" key="2">
    <source>
        <dbReference type="ARBA" id="ARBA00021099"/>
    </source>
</evidence>
<evidence type="ECO:0000256" key="6">
    <source>
        <dbReference type="ARBA" id="ARBA00029833"/>
    </source>
</evidence>
<dbReference type="PANTHER" id="PTHR14957">
    <property type="entry name" value="UBIQUITIN-LIKE-CONJUGATING ENZYME ATG10"/>
    <property type="match status" value="1"/>
</dbReference>
<keyword evidence="5" id="KW-0072">Autophagy</keyword>
<dbReference type="GO" id="GO:0000045">
    <property type="term" value="P:autophagosome assembly"/>
    <property type="evidence" value="ECO:0007669"/>
    <property type="project" value="TreeGrafter"/>
</dbReference>
<evidence type="ECO:0000256" key="3">
    <source>
        <dbReference type="ARBA" id="ARBA00022679"/>
    </source>
</evidence>
<name>A0A921ZDE3_MANSE</name>
<dbReference type="InterPro" id="IPR007135">
    <property type="entry name" value="Atg3/Atg10"/>
</dbReference>
<dbReference type="OrthoDB" id="4089664at2759"/>
<organism evidence="7 8">
    <name type="scientific">Manduca sexta</name>
    <name type="common">Tobacco hawkmoth</name>
    <name type="synonym">Tobacco hornworm</name>
    <dbReference type="NCBI Taxonomy" id="7130"/>
    <lineage>
        <taxon>Eukaryota</taxon>
        <taxon>Metazoa</taxon>
        <taxon>Ecdysozoa</taxon>
        <taxon>Arthropoda</taxon>
        <taxon>Hexapoda</taxon>
        <taxon>Insecta</taxon>
        <taxon>Pterygota</taxon>
        <taxon>Neoptera</taxon>
        <taxon>Endopterygota</taxon>
        <taxon>Lepidoptera</taxon>
        <taxon>Glossata</taxon>
        <taxon>Ditrysia</taxon>
        <taxon>Bombycoidea</taxon>
        <taxon>Sphingidae</taxon>
        <taxon>Sphinginae</taxon>
        <taxon>Sphingini</taxon>
        <taxon>Manduca</taxon>
    </lineage>
</organism>
<accession>A0A921ZDE3</accession>
<evidence type="ECO:0000256" key="1">
    <source>
        <dbReference type="ARBA" id="ARBA00005696"/>
    </source>
</evidence>
<dbReference type="Proteomes" id="UP000791440">
    <property type="component" value="Unassembled WGS sequence"/>
</dbReference>
<sequence>MITAEEFLTAAKKFVLISNKICDGWKLIENEWDINQSYISKETFIECGVGDDVSLLKAEYIIFYNLSYGVPSFSFNIWNSSGMLLSLEDVRQLSFISTNPKEFYSIITQQEHPLFQRPYFIMHPCHTEELLTSLQDKTANVIVTFLGLVTPLIQLKLPLEYGLKQL</sequence>
<dbReference type="GO" id="GO:0061651">
    <property type="term" value="F:Atg12 conjugating enzyme activity"/>
    <property type="evidence" value="ECO:0007669"/>
    <property type="project" value="TreeGrafter"/>
</dbReference>
<protein>
    <recommendedName>
        <fullName evidence="2">Ubiquitin-like-conjugating enzyme ATG10</fullName>
    </recommendedName>
    <alternativeName>
        <fullName evidence="6">Autophagy-related protein 10</fullName>
    </alternativeName>
</protein>